<dbReference type="PANTHER" id="PTHR47271:SF2">
    <property type="entry name" value="ARGININE DEIMINASE"/>
    <property type="match status" value="1"/>
</dbReference>
<dbReference type="SUPFAM" id="SSF55909">
    <property type="entry name" value="Pentein"/>
    <property type="match status" value="1"/>
</dbReference>
<feature type="non-terminal residue" evidence="1">
    <location>
        <position position="1"/>
    </location>
</feature>
<accession>A0A142D9Z3</accession>
<organism evidence="1">
    <name type="scientific">Harpagon schusteri</name>
    <dbReference type="NCBI Taxonomy" id="1129785"/>
    <lineage>
        <taxon>Eukaryota</taxon>
        <taxon>Discoba</taxon>
        <taxon>Heterolobosea</taxon>
        <taxon>Tetramitia</taxon>
        <taxon>Eutetramitia</taxon>
        <taxon>Psalteriomonadidae</taxon>
        <taxon>Harpagon</taxon>
    </lineage>
</organism>
<dbReference type="EC" id="3.5.3.6" evidence="1"/>
<sequence length="223" mass="25219">GKKNYHSCGEESASWNEKNEYYLSDEYKHEVVKSTSPEHLVDIVLLRPRVKIVPSTTNTPVCTEKIVFENHLGGLTFTRDQQIMTKAGLIVGQLHPKQRRVENPLMAAVWRALGVNMLGCLPEDAPEKGMFLEGGDFFALSSDISLISCGLRTTFPAIGQLMKKDWFGTDKVVVVKDLFDMNQDRMHLDTIFNVFDEKTVVLLESVAKDPKRLRVVDVYSKKT</sequence>
<dbReference type="GO" id="GO:0019546">
    <property type="term" value="P:L-arginine deiminase pathway"/>
    <property type="evidence" value="ECO:0007669"/>
    <property type="project" value="TreeGrafter"/>
</dbReference>
<dbReference type="Pfam" id="PF02274">
    <property type="entry name" value="ADI"/>
    <property type="match status" value="1"/>
</dbReference>
<dbReference type="Gene3D" id="3.75.10.10">
    <property type="entry name" value="L-arginine/glycine Amidinotransferase, Chain A"/>
    <property type="match status" value="1"/>
</dbReference>
<dbReference type="GO" id="GO:0016990">
    <property type="term" value="F:arginine deiminase activity"/>
    <property type="evidence" value="ECO:0007669"/>
    <property type="project" value="UniProtKB-EC"/>
</dbReference>
<proteinExistence type="evidence at transcript level"/>
<evidence type="ECO:0000313" key="1">
    <source>
        <dbReference type="EMBL" id="AMQ24266.1"/>
    </source>
</evidence>
<name>A0A142D9Z3_9EUKA</name>
<dbReference type="EMBL" id="KT883880">
    <property type="protein sequence ID" value="AMQ24266.1"/>
    <property type="molecule type" value="mRNA"/>
</dbReference>
<dbReference type="PANTHER" id="PTHR47271">
    <property type="entry name" value="ARGININE DEIMINASE"/>
    <property type="match status" value="1"/>
</dbReference>
<keyword evidence="1" id="KW-0378">Hydrolase</keyword>
<dbReference type="AlphaFoldDB" id="A0A142D9Z3"/>
<reference evidence="1" key="1">
    <citation type="submission" date="2015-10" db="EMBL/GenBank/DDBJ databases">
        <title>Arginine deiminase pathway enzymes: evolutionary history in metamonads and other eukaryotes.</title>
        <authorList>
            <person name="Novak L."/>
            <person name="Zubacova Z."/>
            <person name="Karnkowska A."/>
            <person name="Kolisko M."/>
            <person name="Hroudova M."/>
            <person name="Stairs C.W."/>
            <person name="Simpson A.G.B."/>
            <person name="Keeling P.J."/>
            <person name="Roger A.J."/>
            <person name="Cepicka I."/>
            <person name="Hampl V."/>
        </authorList>
    </citation>
    <scope>NUCLEOTIDE SEQUENCE</scope>
</reference>
<protein>
    <submittedName>
        <fullName evidence="1">Arginine deiminase</fullName>
        <ecNumber evidence="1">3.5.3.6</ecNumber>
    </submittedName>
</protein>